<keyword evidence="1" id="KW-0472">Membrane</keyword>
<feature type="domain" description="LPS-assembly protein LptD central" evidence="4">
    <location>
        <begin position="470"/>
        <end position="973"/>
    </location>
</feature>
<dbReference type="AlphaFoldDB" id="A0A381NVY7"/>
<dbReference type="EMBL" id="UINC01000611">
    <property type="protein sequence ID" value="SUZ58324.1"/>
    <property type="molecule type" value="Genomic_DNA"/>
</dbReference>
<dbReference type="InterPro" id="IPR005653">
    <property type="entry name" value="OstA-like_N"/>
</dbReference>
<dbReference type="PANTHER" id="PTHR30189">
    <property type="entry name" value="LPS-ASSEMBLY PROTEIN"/>
    <property type="match status" value="1"/>
</dbReference>
<evidence type="ECO:0000256" key="1">
    <source>
        <dbReference type="ARBA" id="ARBA00023237"/>
    </source>
</evidence>
<keyword evidence="1" id="KW-0998">Cell outer membrane</keyword>
<gene>
    <name evidence="5" type="ORF">METZ01_LOCUS11178</name>
</gene>
<dbReference type="InterPro" id="IPR045659">
    <property type="entry name" value="LptD_2"/>
</dbReference>
<dbReference type="GO" id="GO:1990351">
    <property type="term" value="C:transporter complex"/>
    <property type="evidence" value="ECO:0007669"/>
    <property type="project" value="TreeGrafter"/>
</dbReference>
<evidence type="ECO:0000259" key="4">
    <source>
        <dbReference type="Pfam" id="PF19838"/>
    </source>
</evidence>
<evidence type="ECO:0000259" key="3">
    <source>
        <dbReference type="Pfam" id="PF03968"/>
    </source>
</evidence>
<dbReference type="InterPro" id="IPR050218">
    <property type="entry name" value="LptD"/>
</dbReference>
<organism evidence="5">
    <name type="scientific">marine metagenome</name>
    <dbReference type="NCBI Taxonomy" id="408172"/>
    <lineage>
        <taxon>unclassified sequences</taxon>
        <taxon>metagenomes</taxon>
        <taxon>ecological metagenomes</taxon>
    </lineage>
</organism>
<evidence type="ECO:0000256" key="2">
    <source>
        <dbReference type="SAM" id="MobiDB-lite"/>
    </source>
</evidence>
<name>A0A381NVY7_9ZZZZ</name>
<proteinExistence type="predicted"/>
<dbReference type="Pfam" id="PF03968">
    <property type="entry name" value="LptD_N"/>
    <property type="match status" value="1"/>
</dbReference>
<dbReference type="Pfam" id="PF19838">
    <property type="entry name" value="LptD_2"/>
    <property type="match status" value="1"/>
</dbReference>
<dbReference type="GO" id="GO:0009279">
    <property type="term" value="C:cell outer membrane"/>
    <property type="evidence" value="ECO:0007669"/>
    <property type="project" value="TreeGrafter"/>
</dbReference>
<evidence type="ECO:0000313" key="5">
    <source>
        <dbReference type="EMBL" id="SUZ58324.1"/>
    </source>
</evidence>
<reference evidence="5" key="1">
    <citation type="submission" date="2018-05" db="EMBL/GenBank/DDBJ databases">
        <authorList>
            <person name="Lanie J.A."/>
            <person name="Ng W.-L."/>
            <person name="Kazmierczak K.M."/>
            <person name="Andrzejewski T.M."/>
            <person name="Davidsen T.M."/>
            <person name="Wayne K.J."/>
            <person name="Tettelin H."/>
            <person name="Glass J.I."/>
            <person name="Rusch D."/>
            <person name="Podicherti R."/>
            <person name="Tsui H.-C.T."/>
            <person name="Winkler M.E."/>
        </authorList>
    </citation>
    <scope>NUCLEOTIDE SEQUENCE</scope>
</reference>
<accession>A0A381NVY7</accession>
<feature type="domain" description="Organic solvent tolerance-like N-terminal" evidence="3">
    <location>
        <begin position="100"/>
        <end position="201"/>
    </location>
</feature>
<dbReference type="PANTHER" id="PTHR30189:SF1">
    <property type="entry name" value="LPS-ASSEMBLY PROTEIN LPTD"/>
    <property type="match status" value="1"/>
</dbReference>
<dbReference type="Gene3D" id="2.60.450.10">
    <property type="entry name" value="Lipopolysaccharide (LPS) transport protein A like domain"/>
    <property type="match status" value="2"/>
</dbReference>
<feature type="region of interest" description="Disordered" evidence="2">
    <location>
        <begin position="1021"/>
        <end position="1045"/>
    </location>
</feature>
<protein>
    <submittedName>
        <fullName evidence="5">Uncharacterized protein</fullName>
    </submittedName>
</protein>
<sequence length="1164" mass="133075">MLADEKLRLIRADILENDIVNGQSIQYLYGNVIFEKGTMIINCEKAFNIEKTGQSSMIGEVRVVDENRSLVCDSLHFDSPNNILYGFGNSRIWDNDYELTSDTITYYSDIDSGITHGNSELKQNNQIITSHSVYYAKQKDQDAVSYTAEGNVSISEEGRTATCGKAIYKQKEQSTSLTINPQIRENKQTISGSKIVLKYKEDALDNIYIPSKANVKTYTQGIKKQKTPPTNGDNQLKLDFVNDLSGNSLKGFFYEGELDSLQVEGMATTQYHIFEDSIYQGENIASGDTIVMQFYENDIDKIIISGGSRGEYKPDTISSNIEGPILYSSEIIKYNVNKEETDLHGDAKIDYTNMNLDAGYINVNWVTNILEAKAQSNVDSTFKVKNPTIIEDGRDPMVGNEMIYNLSSKKGSVIRGRTSAEDGFYTGSQIRNQDKETIFIDNSTYTTCDLDNPHFHFASNKMKMINDDKVIAKPITFYINNIPIIGLPFGIFPHKGGRRQSGWIMPGYGESSYRGQFIDGLGYYWAPNEFWDTKLTTSLADRQGLTIRLTNNYRKRYAFSGGIHLETKQHFSSSVSAQDRDLLKLSDNVKSDYVFRWNHNQVMRNDQTFRVNGQYYSSGDYNKRTGIDIERRLNQQAVSNATYSKRWKKTNNSLSINLSSKKDLMVDNKIDHNDIFYQSPTALGKQLTITTNTLPKMSFRHGQSKLFNTNAIDKKWYHNISWNYSANLNNKMKNYYESVESLIDDSTSEYMWDDSIRTKTTSLITHNMSVNAPQKLFKYISLNPSIQFKSDWVDRTYSLLDSSNGQIESIEKYGFAARTIFSSFNLNMNTKVYGMFPIKIGKIHSIRHVASPSIGYSYSPDYTKELFGKDLGYFQEYTDDNGESAFFDRFSGTPAGSTPRQERQAMTFSLNNIFQAKTMDDGKEKKVELFSWRMNTSYNFANDKFPLANLSSSVRAKIAKKMNLDLRLSHDFYEFNNETGQRINSININENGIPIPRLINARLSTGFRFQGNRIGTKTEKDIEEDSTANSYTLDEPNFSNRSNINNRKSSTGKLWSTSLSFSYSINKSNPINPNETFWMSSNTSLQLTRNWRMKYNARFNLLDKDLVNHNFSIYRDLHCWEMSINWTPNGYGSGFYLKINVKSPTLRDLKLEQRGGIFTRRANF</sequence>